<evidence type="ECO:0000259" key="1">
    <source>
        <dbReference type="Pfam" id="PF17921"/>
    </source>
</evidence>
<name>Q5D9J7_SCHJA</name>
<dbReference type="PANTHER" id="PTHR37984:SF5">
    <property type="entry name" value="PROTEIN NYNRIN-LIKE"/>
    <property type="match status" value="1"/>
</dbReference>
<proteinExistence type="evidence at transcript level"/>
<dbReference type="PANTHER" id="PTHR37984">
    <property type="entry name" value="PROTEIN CBG26694"/>
    <property type="match status" value="1"/>
</dbReference>
<dbReference type="FunFam" id="1.10.340.70:FF:000003">
    <property type="entry name" value="Protein CBG25708"/>
    <property type="match status" value="1"/>
</dbReference>
<evidence type="ECO:0000313" key="2">
    <source>
        <dbReference type="EMBL" id="AAW27509.1"/>
    </source>
</evidence>
<dbReference type="Gene3D" id="1.10.340.70">
    <property type="match status" value="1"/>
</dbReference>
<dbReference type="InterPro" id="IPR050951">
    <property type="entry name" value="Retrovirus_Pol_polyprotein"/>
</dbReference>
<reference evidence="2" key="2">
    <citation type="journal article" date="2006" name="PLoS Pathog.">
        <title>New perspectives on host-parasite interplay by comparative transcriptomic and proteomic analyses of Schistosoma japonicum.</title>
        <authorList>
            <person name="Liu F."/>
            <person name="Lu J."/>
            <person name="Hu W."/>
            <person name="Wang S.Y."/>
            <person name="Cui S.J."/>
            <person name="Chi M."/>
            <person name="Yan Q."/>
            <person name="Wang X.R."/>
            <person name="Song H.D."/>
            <person name="Xu X.N."/>
            <person name="Wang J.J."/>
            <person name="Zhang X.L."/>
            <person name="Zhang X."/>
            <person name="Wang Z.Q."/>
            <person name="Xue C.L."/>
            <person name="Brindley P.J."/>
            <person name="McManus D.P."/>
            <person name="Yang P.Y."/>
            <person name="Feng Z."/>
            <person name="Chen Z."/>
            <person name="Han Z.G."/>
        </authorList>
    </citation>
    <scope>NUCLEOTIDE SEQUENCE</scope>
</reference>
<dbReference type="Pfam" id="PF17921">
    <property type="entry name" value="Integrase_H2C2"/>
    <property type="match status" value="1"/>
</dbReference>
<dbReference type="AlphaFoldDB" id="Q5D9J7"/>
<dbReference type="EMBL" id="AY815777">
    <property type="protein sequence ID" value="AAW27509.1"/>
    <property type="molecule type" value="mRNA"/>
</dbReference>
<sequence>MLLAYDFKIRYKSTMTFGHADVLSRLIATQKFDNEDVVIATVSLEDDIHHILQTSIQATPLSAIDVKSTTRTDEELQTIIRYLLCGWPPHLNATERQYFHRRDALAVVDDCLMFGDRVVIPKSLRHKVLSQLHSAHPGVVRMKALARSYVYWPNIDTDVMNYVLRCSKCAQAAKPLEKPNFVAGTQRHIHGSRVHVDFAGPLMGNTT</sequence>
<dbReference type="InterPro" id="IPR041588">
    <property type="entry name" value="Integrase_H2C2"/>
</dbReference>
<feature type="domain" description="Integrase zinc-binding" evidence="1">
    <location>
        <begin position="120"/>
        <end position="173"/>
    </location>
</feature>
<reference evidence="2" key="1">
    <citation type="submission" date="2004-11" db="EMBL/GenBank/DDBJ databases">
        <title>The full-length cDNA sequences of Schistosoma japonicum genes.</title>
        <authorList>
            <person name="Han Z."/>
        </authorList>
    </citation>
    <scope>NUCLEOTIDE SEQUENCE</scope>
</reference>
<protein>
    <submittedName>
        <fullName evidence="2">SJCHGC07189 protein</fullName>
    </submittedName>
</protein>
<accession>Q5D9J7</accession>
<organism evidence="2">
    <name type="scientific">Schistosoma japonicum</name>
    <name type="common">Blood fluke</name>
    <dbReference type="NCBI Taxonomy" id="6182"/>
    <lineage>
        <taxon>Eukaryota</taxon>
        <taxon>Metazoa</taxon>
        <taxon>Spiralia</taxon>
        <taxon>Lophotrochozoa</taxon>
        <taxon>Platyhelminthes</taxon>
        <taxon>Trematoda</taxon>
        <taxon>Digenea</taxon>
        <taxon>Strigeidida</taxon>
        <taxon>Schistosomatoidea</taxon>
        <taxon>Schistosomatidae</taxon>
        <taxon>Schistosoma</taxon>
    </lineage>
</organism>